<evidence type="ECO:0000256" key="6">
    <source>
        <dbReference type="ARBA" id="ARBA00022692"/>
    </source>
</evidence>
<dbReference type="PANTHER" id="PTHR30386:SF17">
    <property type="entry name" value="ALKALINE PROTEASE SECRETION PROTEIN APRE"/>
    <property type="match status" value="1"/>
</dbReference>
<dbReference type="Gene3D" id="2.40.30.170">
    <property type="match status" value="1"/>
</dbReference>
<dbReference type="Gene3D" id="2.40.50.100">
    <property type="match status" value="1"/>
</dbReference>
<dbReference type="PRINTS" id="PR01490">
    <property type="entry name" value="RTXTOXIND"/>
</dbReference>
<accession>A0A7V7PLZ2</accession>
<evidence type="ECO:0000256" key="9">
    <source>
        <dbReference type="RuleBase" id="RU365093"/>
    </source>
</evidence>
<keyword evidence="6 9" id="KW-0812">Transmembrane</keyword>
<evidence type="ECO:0000256" key="3">
    <source>
        <dbReference type="ARBA" id="ARBA00022448"/>
    </source>
</evidence>
<comment type="caution">
    <text evidence="12">The sequence shown here is derived from an EMBL/GenBank/DDBJ whole genome shotgun (WGS) entry which is preliminary data.</text>
</comment>
<keyword evidence="7 9" id="KW-1133">Transmembrane helix</keyword>
<evidence type="ECO:0000256" key="7">
    <source>
        <dbReference type="ARBA" id="ARBA00022989"/>
    </source>
</evidence>
<proteinExistence type="inferred from homology"/>
<dbReference type="NCBIfam" id="TIGR01843">
    <property type="entry name" value="type_I_hlyD"/>
    <property type="match status" value="1"/>
</dbReference>
<evidence type="ECO:0000256" key="5">
    <source>
        <dbReference type="ARBA" id="ARBA00022519"/>
    </source>
</evidence>
<feature type="domain" description="AprE-like long alpha-helical hairpin" evidence="10">
    <location>
        <begin position="104"/>
        <end position="294"/>
    </location>
</feature>
<dbReference type="AlphaFoldDB" id="A0A7V7PLZ2"/>
<dbReference type="InterPro" id="IPR050739">
    <property type="entry name" value="MFP"/>
</dbReference>
<organism evidence="12 13">
    <name type="scientific">Plantimonas leprariae</name>
    <dbReference type="NCBI Taxonomy" id="2615207"/>
    <lineage>
        <taxon>Bacteria</taxon>
        <taxon>Pseudomonadati</taxon>
        <taxon>Pseudomonadota</taxon>
        <taxon>Alphaproteobacteria</taxon>
        <taxon>Hyphomicrobiales</taxon>
        <taxon>Aurantimonadaceae</taxon>
        <taxon>Plantimonas</taxon>
    </lineage>
</organism>
<comment type="similarity">
    <text evidence="2 9">Belongs to the membrane fusion protein (MFP) (TC 8.A.1) family.</text>
</comment>
<evidence type="ECO:0000256" key="1">
    <source>
        <dbReference type="ARBA" id="ARBA00004377"/>
    </source>
</evidence>
<gene>
    <name evidence="12" type="ORF">F6X38_17100</name>
</gene>
<comment type="subcellular location">
    <subcellularLocation>
        <location evidence="1 9">Cell inner membrane</location>
        <topology evidence="1 9">Single-pass membrane protein</topology>
    </subcellularLocation>
</comment>
<dbReference type="InterPro" id="IPR058982">
    <property type="entry name" value="Beta-barrel_AprE"/>
</dbReference>
<evidence type="ECO:0000313" key="12">
    <source>
        <dbReference type="EMBL" id="KAB0677702.1"/>
    </source>
</evidence>
<keyword evidence="3 9" id="KW-0813">Transport</keyword>
<dbReference type="Pfam" id="PF25994">
    <property type="entry name" value="HH_AprE"/>
    <property type="match status" value="1"/>
</dbReference>
<dbReference type="RefSeq" id="WP_150971752.1">
    <property type="nucleotide sequence ID" value="NZ_VZDO01000015.1"/>
</dbReference>
<evidence type="ECO:0000256" key="4">
    <source>
        <dbReference type="ARBA" id="ARBA00022475"/>
    </source>
</evidence>
<dbReference type="InterPro" id="IPR058781">
    <property type="entry name" value="HH_AprE-like"/>
</dbReference>
<protein>
    <recommendedName>
        <fullName evidence="9">Membrane fusion protein (MFP) family protein</fullName>
    </recommendedName>
</protein>
<evidence type="ECO:0000259" key="10">
    <source>
        <dbReference type="Pfam" id="PF25994"/>
    </source>
</evidence>
<evidence type="ECO:0000259" key="11">
    <source>
        <dbReference type="Pfam" id="PF26002"/>
    </source>
</evidence>
<dbReference type="SUPFAM" id="SSF111369">
    <property type="entry name" value="HlyD-like secretion proteins"/>
    <property type="match status" value="1"/>
</dbReference>
<keyword evidence="8 9" id="KW-0472">Membrane</keyword>
<feature type="domain" description="AprE-like beta-barrel" evidence="11">
    <location>
        <begin position="336"/>
        <end position="424"/>
    </location>
</feature>
<sequence>MSITQQIAGPVPAQPLRVPDLNRSLWRLQLRGLMTIGVFFVGFGLWSVKTILMGAVAAPGQFVVANDVKKVQHMSGGVVSELLVHEGSHVEAGQVVLRLDPTVAQANRQIVSKQIDEAAIRRARLEAERDGKTALVVPDTLASRGGDPGVAKLVASEAHLLDVREQALAGRRGQFQERIEQSQDEITGLKAQLDSRRYEAEILKREVETVRGLYAKKLVQFARLSQVERDAARTDGQIGALISQIAETEGKISETKLQLIQIGDDQRESAMTELREIQAKEGELTERLVAAEDQLKRVDLQAPVSGTVHELAVHTVGGVLSPGQTAMEIVPVDDDLEVEARIAPTDIDQITQGQLARVKLRAGNQRMTPELTGHVQRIAADTSKDERTGVQFYTIRVDVSPEELAKAAPLKVVAGMQSEVFVETSARTPLDFLLKPLKDQLDRTFRER</sequence>
<keyword evidence="4 9" id="KW-1003">Cell membrane</keyword>
<evidence type="ECO:0000256" key="8">
    <source>
        <dbReference type="ARBA" id="ARBA00023136"/>
    </source>
</evidence>
<keyword evidence="13" id="KW-1185">Reference proteome</keyword>
<dbReference type="GO" id="GO:0015031">
    <property type="term" value="P:protein transport"/>
    <property type="evidence" value="ECO:0007669"/>
    <property type="project" value="InterPro"/>
</dbReference>
<dbReference type="Proteomes" id="UP000432089">
    <property type="component" value="Unassembled WGS sequence"/>
</dbReference>
<evidence type="ECO:0000313" key="13">
    <source>
        <dbReference type="Proteomes" id="UP000432089"/>
    </source>
</evidence>
<dbReference type="Pfam" id="PF26002">
    <property type="entry name" value="Beta-barrel_AprE"/>
    <property type="match status" value="1"/>
</dbReference>
<keyword evidence="5 9" id="KW-0997">Cell inner membrane</keyword>
<feature type="transmembrane region" description="Helical" evidence="9">
    <location>
        <begin position="30"/>
        <end position="48"/>
    </location>
</feature>
<dbReference type="InterPro" id="IPR010129">
    <property type="entry name" value="T1SS_HlyD"/>
</dbReference>
<dbReference type="EMBL" id="VZDO01000015">
    <property type="protein sequence ID" value="KAB0677702.1"/>
    <property type="molecule type" value="Genomic_DNA"/>
</dbReference>
<dbReference type="PANTHER" id="PTHR30386">
    <property type="entry name" value="MEMBRANE FUSION SUBUNIT OF EMRAB-TOLC MULTIDRUG EFFLUX PUMP"/>
    <property type="match status" value="1"/>
</dbReference>
<dbReference type="GO" id="GO:0005886">
    <property type="term" value="C:plasma membrane"/>
    <property type="evidence" value="ECO:0007669"/>
    <property type="project" value="UniProtKB-SubCell"/>
</dbReference>
<reference evidence="12 13" key="1">
    <citation type="submission" date="2019-09" db="EMBL/GenBank/DDBJ databases">
        <title>YIM 132180 draft genome.</title>
        <authorList>
            <person name="Zhang K."/>
        </authorList>
    </citation>
    <scope>NUCLEOTIDE SEQUENCE [LARGE SCALE GENOMIC DNA]</scope>
    <source>
        <strain evidence="12 13">YIM 132180</strain>
    </source>
</reference>
<evidence type="ECO:0000256" key="2">
    <source>
        <dbReference type="ARBA" id="ARBA00009477"/>
    </source>
</evidence>
<name>A0A7V7PLZ2_9HYPH</name>